<dbReference type="InterPro" id="IPR026906">
    <property type="entry name" value="LRR_5"/>
</dbReference>
<dbReference type="Proteomes" id="UP001212263">
    <property type="component" value="Unassembled WGS sequence"/>
</dbReference>
<dbReference type="InterPro" id="IPR051685">
    <property type="entry name" value="Ycf3/AcsC/BcsC/TPR_MFPF"/>
</dbReference>
<dbReference type="SUPFAM" id="SSF81901">
    <property type="entry name" value="HCP-like"/>
    <property type="match status" value="1"/>
</dbReference>
<accession>A0AAW6FCR4</accession>
<dbReference type="PROSITE" id="PS50005">
    <property type="entry name" value="TPR"/>
    <property type="match status" value="2"/>
</dbReference>
<organism evidence="4 5">
    <name type="scientific">Odoribacter splanchnicus</name>
    <dbReference type="NCBI Taxonomy" id="28118"/>
    <lineage>
        <taxon>Bacteria</taxon>
        <taxon>Pseudomonadati</taxon>
        <taxon>Bacteroidota</taxon>
        <taxon>Bacteroidia</taxon>
        <taxon>Bacteroidales</taxon>
        <taxon>Odoribacteraceae</taxon>
        <taxon>Odoribacter</taxon>
    </lineage>
</organism>
<evidence type="ECO:0000256" key="3">
    <source>
        <dbReference type="PROSITE-ProRule" id="PRU00339"/>
    </source>
</evidence>
<sequence length="1133" mass="131157">MKRTIMMKYQSITILFVLLFLFRIAQSQCIETGYVKEYNGVEEKTPLPGVELQVVGSPSAVSDEQGRFELHFAVLKPGQAVKYNEIYKPGYILFNKEALEIWRISDNKTPFVVVMCREGEFRALKKKFYGIIEKSYRDDYLRQKKLAETSIANELELTEKLKQLEKSYQEKLSNINTYVEIFARIDRNEMDDKISRALQLVEEGKIDEGIRLYEELELIGQTNEQLNKWNTGERVIQAGQTMKNEAQQDLLLMAGKLRQQVGLYEMGGWDYNDQRIETTHKLVEVYRLLNKAFPNEFTPQLGQWLCREGENSNDPDTLFAKVTEAAQLPSYAGLIMLGNLYEYRSVKEIQYLEKARSCYEQALSLASADDSSRYAEKRLNSFYDFTDSTTGYPIYYKILSTQEKTVAIWPKSIISYNDPEGELVLPEFVKYKGEKYRLVSIGANAFKNNKRLLSVTLPESIIGISENAFHGCFSLESLRVGENVEVIAEGAIPESTLLTLPDNTRKLQGWLYDFIYKRFEFMLQDPTNIELAGHTTYHLIDDLLKDKVTSDDNKAFYWYLKGHILADSVYTECNLTEAIVCFKQALEKGGAAAAYRLGLLYYFAGDYRNAYEFYVRAADAEIPDANNQLAYMYAKGQYVKQDFTKAMVYIDKAIAQDSANPNYIDSKGEIYLMMGQRDKAIESWNKVVKIDPAFDRNQSELYKKLYGIPETKLLDPGKRLNKYVNIVQAMARTEHERFFNACEMPEYEELLAIGIIAVQTMIKNKTPEQLEKYNAFYLASAIQWAIQNELQIRYKWYAQIISHQNLEIKKENKWLNQNQMVLLSMYQNIASLYNHIDWFQESSLQAEIRNAGRILLQAIDSIPVSYRDLARQLIYEQKFVSEIAKEQGRTFEACYKDIIPIVHFLRQSISIVGQKIEYNKNITFDPNVSVTSDMLSSVPPQKYLDIVRIIAQAEQKNLIDRKQNFIDYEELLSVGTIAMQVLTGRKTAEVLEQYSDVYLATAIHWAIQNELNIRYKWYTPVRFGKLMSSENKQDSSISQYTDIVYLQTAGALYNSKDSIDNRSLRAEIEQVGNAILKEINRLPADQRQWMTALFIHQKELEELAQEYGIRGKDCLKSLSPFWKKVREIVKEKH</sequence>
<dbReference type="InterPro" id="IPR032675">
    <property type="entry name" value="LRR_dom_sf"/>
</dbReference>
<feature type="repeat" description="TPR" evidence="3">
    <location>
        <begin position="661"/>
        <end position="694"/>
    </location>
</feature>
<dbReference type="SMART" id="SM00028">
    <property type="entry name" value="TPR"/>
    <property type="match status" value="3"/>
</dbReference>
<dbReference type="InterPro" id="IPR006597">
    <property type="entry name" value="Sel1-like"/>
</dbReference>
<dbReference type="RefSeq" id="WP_272054255.1">
    <property type="nucleotide sequence ID" value="NZ_JAQMRB010000002.1"/>
</dbReference>
<dbReference type="Gene3D" id="1.25.40.10">
    <property type="entry name" value="Tetratricopeptide repeat domain"/>
    <property type="match status" value="1"/>
</dbReference>
<feature type="repeat" description="TPR" evidence="3">
    <location>
        <begin position="591"/>
        <end position="624"/>
    </location>
</feature>
<dbReference type="InterPro" id="IPR019734">
    <property type="entry name" value="TPR_rpt"/>
</dbReference>
<name>A0AAW6FCR4_9BACT</name>
<dbReference type="PANTHER" id="PTHR44943">
    <property type="entry name" value="CELLULOSE SYNTHASE OPERON PROTEIN C"/>
    <property type="match status" value="1"/>
</dbReference>
<dbReference type="Pfam" id="PF08238">
    <property type="entry name" value="Sel1"/>
    <property type="match status" value="3"/>
</dbReference>
<comment type="caution">
    <text evidence="4">The sequence shown here is derived from an EMBL/GenBank/DDBJ whole genome shotgun (WGS) entry which is preliminary data.</text>
</comment>
<dbReference type="EMBL" id="JAQMRD010000001">
    <property type="protein sequence ID" value="MDB9221593.1"/>
    <property type="molecule type" value="Genomic_DNA"/>
</dbReference>
<dbReference type="InterPro" id="IPR011990">
    <property type="entry name" value="TPR-like_helical_dom_sf"/>
</dbReference>
<evidence type="ECO:0000313" key="5">
    <source>
        <dbReference type="Proteomes" id="UP001212263"/>
    </source>
</evidence>
<gene>
    <name evidence="4" type="ORF">PN645_01070</name>
</gene>
<proteinExistence type="predicted"/>
<dbReference type="Pfam" id="PF13181">
    <property type="entry name" value="TPR_8"/>
    <property type="match status" value="1"/>
</dbReference>
<dbReference type="PANTHER" id="PTHR44943:SF4">
    <property type="entry name" value="TPR REPEAT-CONTAINING PROTEIN MJ0798"/>
    <property type="match status" value="1"/>
</dbReference>
<protein>
    <submittedName>
        <fullName evidence="4">Leucine-rich repeat protein</fullName>
    </submittedName>
</protein>
<evidence type="ECO:0000256" key="1">
    <source>
        <dbReference type="ARBA" id="ARBA00022737"/>
    </source>
</evidence>
<dbReference type="Gene3D" id="3.80.10.10">
    <property type="entry name" value="Ribonuclease Inhibitor"/>
    <property type="match status" value="1"/>
</dbReference>
<evidence type="ECO:0000313" key="4">
    <source>
        <dbReference type="EMBL" id="MDB9221593.1"/>
    </source>
</evidence>
<keyword evidence="2 3" id="KW-0802">TPR repeat</keyword>
<reference evidence="4" key="1">
    <citation type="submission" date="2023-01" db="EMBL/GenBank/DDBJ databases">
        <title>Human gut microbiome strain richness.</title>
        <authorList>
            <person name="Chen-Liaw A."/>
        </authorList>
    </citation>
    <scope>NUCLEOTIDE SEQUENCE</scope>
    <source>
        <strain evidence="4">RTP21484st1_B7_RTP21484_190118</strain>
    </source>
</reference>
<evidence type="ECO:0000256" key="2">
    <source>
        <dbReference type="ARBA" id="ARBA00022803"/>
    </source>
</evidence>
<dbReference type="Pfam" id="PF13306">
    <property type="entry name" value="LRR_5"/>
    <property type="match status" value="1"/>
</dbReference>
<keyword evidence="1" id="KW-0677">Repeat</keyword>
<dbReference type="SMART" id="SM00671">
    <property type="entry name" value="SEL1"/>
    <property type="match status" value="3"/>
</dbReference>
<dbReference type="AlphaFoldDB" id="A0AAW6FCR4"/>